<dbReference type="eggNOG" id="COG0582">
    <property type="taxonomic scope" value="Bacteria"/>
</dbReference>
<evidence type="ECO:0000313" key="2">
    <source>
        <dbReference type="Proteomes" id="UP000013209"/>
    </source>
</evidence>
<dbReference type="EMBL" id="APPH01000015">
    <property type="protein sequence ID" value="ENV08652.1"/>
    <property type="molecule type" value="Genomic_DNA"/>
</dbReference>
<dbReference type="AlphaFoldDB" id="N8W9B1"/>
<protein>
    <submittedName>
        <fullName evidence="1">Uncharacterized protein</fullName>
    </submittedName>
</protein>
<organism evidence="1 2">
    <name type="scientific">Acinetobacter higginsii</name>
    <dbReference type="NCBI Taxonomy" id="70347"/>
    <lineage>
        <taxon>Bacteria</taxon>
        <taxon>Pseudomonadati</taxon>
        <taxon>Pseudomonadota</taxon>
        <taxon>Gammaproteobacteria</taxon>
        <taxon>Moraxellales</taxon>
        <taxon>Moraxellaceae</taxon>
        <taxon>Acinetobacter</taxon>
    </lineage>
</organism>
<dbReference type="HOGENOM" id="CLU_2021726_0_0_6"/>
<evidence type="ECO:0000313" key="1">
    <source>
        <dbReference type="EMBL" id="ENV08652.1"/>
    </source>
</evidence>
<dbReference type="Proteomes" id="UP000013209">
    <property type="component" value="Unassembled WGS sequence"/>
</dbReference>
<gene>
    <name evidence="1" type="ORF">F966_03326</name>
</gene>
<comment type="caution">
    <text evidence="1">The sequence shown here is derived from an EMBL/GenBank/DDBJ whole genome shotgun (WGS) entry which is preliminary data.</text>
</comment>
<sequence length="122" mass="14247">MIDKNMPQLNLDFEKTDTKPNEFIVFFDNDINVIESLKLPNIIKFQRADKFDSKFIQSSSDLWSFNYSGKKIQLNFSHFSKFEKKLAKFFLANYIQVNTPSSLDAKLQAFSYAIVLPKLLHV</sequence>
<name>N8W9B1_9GAMM</name>
<dbReference type="STRING" id="1144672.F966_03326"/>
<proteinExistence type="predicted"/>
<accession>N8W9B1</accession>
<reference evidence="1 2" key="1">
    <citation type="submission" date="2013-02" db="EMBL/GenBank/DDBJ databases">
        <title>The Genome Sequence of Acinetobacter sp. CIP 56.2.</title>
        <authorList>
            <consortium name="The Broad Institute Genome Sequencing Platform"/>
            <consortium name="The Broad Institute Genome Sequencing Center for Infectious Disease"/>
            <person name="Cerqueira G."/>
            <person name="Feldgarden M."/>
            <person name="Courvalin P."/>
            <person name="Perichon B."/>
            <person name="Grillot-Courvalin C."/>
            <person name="Clermont D."/>
            <person name="Rocha E."/>
            <person name="Yoon E.-J."/>
            <person name="Nemec A."/>
            <person name="Walker B."/>
            <person name="Young S.K."/>
            <person name="Zeng Q."/>
            <person name="Gargeya S."/>
            <person name="Fitzgerald M."/>
            <person name="Haas B."/>
            <person name="Abouelleil A."/>
            <person name="Alvarado L."/>
            <person name="Arachchi H.M."/>
            <person name="Berlin A.M."/>
            <person name="Chapman S.B."/>
            <person name="Dewar J."/>
            <person name="Goldberg J."/>
            <person name="Griggs A."/>
            <person name="Gujja S."/>
            <person name="Hansen M."/>
            <person name="Howarth C."/>
            <person name="Imamovic A."/>
            <person name="Larimer J."/>
            <person name="McCowan C."/>
            <person name="Murphy C."/>
            <person name="Neiman D."/>
            <person name="Pearson M."/>
            <person name="Priest M."/>
            <person name="Roberts A."/>
            <person name="Saif S."/>
            <person name="Shea T."/>
            <person name="Sisk P."/>
            <person name="Sykes S."/>
            <person name="Wortman J."/>
            <person name="Nusbaum C."/>
            <person name="Birren B."/>
        </authorList>
    </citation>
    <scope>NUCLEOTIDE SEQUENCE [LARGE SCALE GENOMIC DNA]</scope>
    <source>
        <strain evidence="1 2">CIP 56.2</strain>
    </source>
</reference>